<keyword evidence="3" id="KW-1185">Reference proteome</keyword>
<dbReference type="InterPro" id="IPR039143">
    <property type="entry name" value="GNPNAT1-like"/>
</dbReference>
<dbReference type="CDD" id="cd04301">
    <property type="entry name" value="NAT_SF"/>
    <property type="match status" value="1"/>
</dbReference>
<dbReference type="PROSITE" id="PS51186">
    <property type="entry name" value="GNAT"/>
    <property type="match status" value="1"/>
</dbReference>
<evidence type="ECO:0000313" key="2">
    <source>
        <dbReference type="EMBL" id="GEM03099.1"/>
    </source>
</evidence>
<protein>
    <recommendedName>
        <fullName evidence="1">N-acetyltransferase domain-containing protein</fullName>
    </recommendedName>
</protein>
<gene>
    <name evidence="2" type="primary">yyaT</name>
    <name evidence="2" type="ORF">HMI01_00870</name>
</gene>
<dbReference type="Gene3D" id="3.40.630.30">
    <property type="match status" value="1"/>
</dbReference>
<evidence type="ECO:0000313" key="3">
    <source>
        <dbReference type="Proteomes" id="UP000321773"/>
    </source>
</evidence>
<reference evidence="2 3" key="1">
    <citation type="submission" date="2019-07" db="EMBL/GenBank/DDBJ databases">
        <title>Whole genome shotgun sequence of Halolactibacillus miurensis NBRC 100873.</title>
        <authorList>
            <person name="Hosoyama A."/>
            <person name="Uohara A."/>
            <person name="Ohji S."/>
            <person name="Ichikawa N."/>
        </authorList>
    </citation>
    <scope>NUCLEOTIDE SEQUENCE [LARGE SCALE GENOMIC DNA]</scope>
    <source>
        <strain evidence="2 3">NBRC 100873</strain>
    </source>
</reference>
<dbReference type="InterPro" id="IPR000182">
    <property type="entry name" value="GNAT_dom"/>
</dbReference>
<dbReference type="EMBL" id="BJWJ01000001">
    <property type="protein sequence ID" value="GEM03099.1"/>
    <property type="molecule type" value="Genomic_DNA"/>
</dbReference>
<dbReference type="PANTHER" id="PTHR13355:SF9">
    <property type="entry name" value="ACETYLTRANSFERASE BSU40680-RELATED"/>
    <property type="match status" value="1"/>
</dbReference>
<dbReference type="PANTHER" id="PTHR13355">
    <property type="entry name" value="GLUCOSAMINE 6-PHOSPHATE N-ACETYLTRANSFERASE"/>
    <property type="match status" value="1"/>
</dbReference>
<dbReference type="Pfam" id="PF13673">
    <property type="entry name" value="Acetyltransf_10"/>
    <property type="match status" value="1"/>
</dbReference>
<accession>A0ABQ0VPQ0</accession>
<evidence type="ECO:0000259" key="1">
    <source>
        <dbReference type="PROSITE" id="PS51186"/>
    </source>
</evidence>
<proteinExistence type="predicted"/>
<dbReference type="RefSeq" id="WP_062319506.1">
    <property type="nucleotide sequence ID" value="NZ_BJWJ01000001.1"/>
</dbReference>
<name>A0ABQ0VPQ0_9BACI</name>
<feature type="domain" description="N-acetyltransferase" evidence="1">
    <location>
        <begin position="2"/>
        <end position="144"/>
    </location>
</feature>
<dbReference type="Proteomes" id="UP000321773">
    <property type="component" value="Unassembled WGS sequence"/>
</dbReference>
<sequence>MLLTRITTQSALQHAFNIRRHVFIEEQQVPAAIEFDQYDRLDADCLHVLIRHDTVPAATGRVRFIGQSAKLERICVLKPYRKYGLGKQVIAALEKMAHEKKPKQYLLHGQTHAIPFYERLGYNVVSEVFMEDGIPHVEMVKKILND</sequence>
<comment type="caution">
    <text evidence="2">The sequence shown here is derived from an EMBL/GenBank/DDBJ whole genome shotgun (WGS) entry which is preliminary data.</text>
</comment>
<organism evidence="2 3">
    <name type="scientific">Halolactibacillus miurensis</name>
    <dbReference type="NCBI Taxonomy" id="306541"/>
    <lineage>
        <taxon>Bacteria</taxon>
        <taxon>Bacillati</taxon>
        <taxon>Bacillota</taxon>
        <taxon>Bacilli</taxon>
        <taxon>Bacillales</taxon>
        <taxon>Bacillaceae</taxon>
        <taxon>Halolactibacillus</taxon>
    </lineage>
</organism>
<dbReference type="SUPFAM" id="SSF55729">
    <property type="entry name" value="Acyl-CoA N-acyltransferases (Nat)"/>
    <property type="match status" value="1"/>
</dbReference>
<dbReference type="InterPro" id="IPR016181">
    <property type="entry name" value="Acyl_CoA_acyltransferase"/>
</dbReference>